<keyword evidence="1" id="KW-0472">Membrane</keyword>
<evidence type="ECO:0000313" key="2">
    <source>
        <dbReference type="EMBL" id="EOY15118.1"/>
    </source>
</evidence>
<evidence type="ECO:0000256" key="1">
    <source>
        <dbReference type="SAM" id="Phobius"/>
    </source>
</evidence>
<dbReference type="Gramene" id="EOY15118">
    <property type="protein sequence ID" value="EOY15118"/>
    <property type="gene ID" value="TCM_034286"/>
</dbReference>
<keyword evidence="3" id="KW-1185">Reference proteome</keyword>
<gene>
    <name evidence="2" type="ORF">TCM_034286</name>
</gene>
<reference evidence="2 3" key="1">
    <citation type="journal article" date="2013" name="Genome Biol.">
        <title>The genome sequence of the most widely cultivated cacao type and its use to identify candidate genes regulating pod color.</title>
        <authorList>
            <person name="Motamayor J.C."/>
            <person name="Mockaitis K."/>
            <person name="Schmutz J."/>
            <person name="Haiminen N."/>
            <person name="Iii D.L."/>
            <person name="Cornejo O."/>
            <person name="Findley S.D."/>
            <person name="Zheng P."/>
            <person name="Utro F."/>
            <person name="Royaert S."/>
            <person name="Saski C."/>
            <person name="Jenkins J."/>
            <person name="Podicheti R."/>
            <person name="Zhao M."/>
            <person name="Scheffler B.E."/>
            <person name="Stack J.C."/>
            <person name="Feltus F.A."/>
            <person name="Mustiga G.M."/>
            <person name="Amores F."/>
            <person name="Phillips W."/>
            <person name="Marelli J.P."/>
            <person name="May G.D."/>
            <person name="Shapiro H."/>
            <person name="Ma J."/>
            <person name="Bustamante C.D."/>
            <person name="Schnell R.J."/>
            <person name="Main D."/>
            <person name="Gilbert D."/>
            <person name="Parida L."/>
            <person name="Kuhn D.N."/>
        </authorList>
    </citation>
    <scope>NUCLEOTIDE SEQUENCE [LARGE SCALE GENOMIC DNA]</scope>
    <source>
        <strain evidence="3">cv. Matina 1-6</strain>
    </source>
</reference>
<sequence length="102" mass="11389">MLSVTISANVIGLSLAYKDEARRKELSPRANILQPGCGLFFSAFLSLSLSETPNLLASLSGKENGTACAIGRAQISHICSSLHFFYLFFFLFQFYHFYINRV</sequence>
<dbReference type="AlphaFoldDB" id="A0A061FDX9"/>
<keyword evidence="1" id="KW-0812">Transmembrane</keyword>
<name>A0A061FDX9_THECC</name>
<dbReference type="HOGENOM" id="CLU_2282597_0_0_1"/>
<proteinExistence type="predicted"/>
<organism evidence="2 3">
    <name type="scientific">Theobroma cacao</name>
    <name type="common">Cacao</name>
    <name type="synonym">Cocoa</name>
    <dbReference type="NCBI Taxonomy" id="3641"/>
    <lineage>
        <taxon>Eukaryota</taxon>
        <taxon>Viridiplantae</taxon>
        <taxon>Streptophyta</taxon>
        <taxon>Embryophyta</taxon>
        <taxon>Tracheophyta</taxon>
        <taxon>Spermatophyta</taxon>
        <taxon>Magnoliopsida</taxon>
        <taxon>eudicotyledons</taxon>
        <taxon>Gunneridae</taxon>
        <taxon>Pentapetalae</taxon>
        <taxon>rosids</taxon>
        <taxon>malvids</taxon>
        <taxon>Malvales</taxon>
        <taxon>Malvaceae</taxon>
        <taxon>Byttnerioideae</taxon>
        <taxon>Theobroma</taxon>
    </lineage>
</organism>
<dbReference type="EMBL" id="CM001886">
    <property type="protein sequence ID" value="EOY15118.1"/>
    <property type="molecule type" value="Genomic_DNA"/>
</dbReference>
<dbReference type="InParanoid" id="A0A061FDX9"/>
<accession>A0A061FDX9</accession>
<feature type="transmembrane region" description="Helical" evidence="1">
    <location>
        <begin position="82"/>
        <end position="99"/>
    </location>
</feature>
<evidence type="ECO:0000313" key="3">
    <source>
        <dbReference type="Proteomes" id="UP000026915"/>
    </source>
</evidence>
<dbReference type="Proteomes" id="UP000026915">
    <property type="component" value="Chromosome 8"/>
</dbReference>
<keyword evidence="1" id="KW-1133">Transmembrane helix</keyword>
<protein>
    <submittedName>
        <fullName evidence="2">Uncharacterized protein</fullName>
    </submittedName>
</protein>